<keyword evidence="2" id="KW-1185">Reference proteome</keyword>
<protein>
    <submittedName>
        <fullName evidence="1">Uncharacterized protein</fullName>
    </submittedName>
</protein>
<dbReference type="HOGENOM" id="CLU_2984741_0_0_1"/>
<proteinExistence type="predicted"/>
<dbReference type="Proteomes" id="UP000053989">
    <property type="component" value="Unassembled WGS sequence"/>
</dbReference>
<accession>A0A0C3E9W6</accession>
<name>A0A0C3E9W6_9AGAM</name>
<evidence type="ECO:0000313" key="1">
    <source>
        <dbReference type="EMBL" id="KIM69550.1"/>
    </source>
</evidence>
<sequence length="58" mass="6635">TGTVGRLDGSSSMSAIKGFMNSMPWSIKIFPYQFRSVENSDRMVGNLRTFCHYRVLAW</sequence>
<reference evidence="1 2" key="1">
    <citation type="submission" date="2014-04" db="EMBL/GenBank/DDBJ databases">
        <authorList>
            <consortium name="DOE Joint Genome Institute"/>
            <person name="Kuo A."/>
            <person name="Kohler A."/>
            <person name="Nagy L.G."/>
            <person name="Floudas D."/>
            <person name="Copeland A."/>
            <person name="Barry K.W."/>
            <person name="Cichocki N."/>
            <person name="Veneault-Fourrey C."/>
            <person name="LaButti K."/>
            <person name="Lindquist E.A."/>
            <person name="Lipzen A."/>
            <person name="Lundell T."/>
            <person name="Morin E."/>
            <person name="Murat C."/>
            <person name="Sun H."/>
            <person name="Tunlid A."/>
            <person name="Henrissat B."/>
            <person name="Grigoriev I.V."/>
            <person name="Hibbett D.S."/>
            <person name="Martin F."/>
            <person name="Nordberg H.P."/>
            <person name="Cantor M.N."/>
            <person name="Hua S.X."/>
        </authorList>
    </citation>
    <scope>NUCLEOTIDE SEQUENCE [LARGE SCALE GENOMIC DNA]</scope>
    <source>
        <strain evidence="1 2">Foug A</strain>
    </source>
</reference>
<evidence type="ECO:0000313" key="2">
    <source>
        <dbReference type="Proteomes" id="UP000053989"/>
    </source>
</evidence>
<dbReference type="InParanoid" id="A0A0C3E9W6"/>
<reference evidence="2" key="2">
    <citation type="submission" date="2015-01" db="EMBL/GenBank/DDBJ databases">
        <title>Evolutionary Origins and Diversification of the Mycorrhizal Mutualists.</title>
        <authorList>
            <consortium name="DOE Joint Genome Institute"/>
            <consortium name="Mycorrhizal Genomics Consortium"/>
            <person name="Kohler A."/>
            <person name="Kuo A."/>
            <person name="Nagy L.G."/>
            <person name="Floudas D."/>
            <person name="Copeland A."/>
            <person name="Barry K.W."/>
            <person name="Cichocki N."/>
            <person name="Veneault-Fourrey C."/>
            <person name="LaButti K."/>
            <person name="Lindquist E.A."/>
            <person name="Lipzen A."/>
            <person name="Lundell T."/>
            <person name="Morin E."/>
            <person name="Murat C."/>
            <person name="Riley R."/>
            <person name="Ohm R."/>
            <person name="Sun H."/>
            <person name="Tunlid A."/>
            <person name="Henrissat B."/>
            <person name="Grigoriev I.V."/>
            <person name="Hibbett D.S."/>
            <person name="Martin F."/>
        </authorList>
    </citation>
    <scope>NUCLEOTIDE SEQUENCE [LARGE SCALE GENOMIC DNA]</scope>
    <source>
        <strain evidence="2">Foug A</strain>
    </source>
</reference>
<dbReference type="EMBL" id="KN822006">
    <property type="protein sequence ID" value="KIM69550.1"/>
    <property type="molecule type" value="Genomic_DNA"/>
</dbReference>
<organism evidence="1 2">
    <name type="scientific">Scleroderma citrinum Foug A</name>
    <dbReference type="NCBI Taxonomy" id="1036808"/>
    <lineage>
        <taxon>Eukaryota</taxon>
        <taxon>Fungi</taxon>
        <taxon>Dikarya</taxon>
        <taxon>Basidiomycota</taxon>
        <taxon>Agaricomycotina</taxon>
        <taxon>Agaricomycetes</taxon>
        <taxon>Agaricomycetidae</taxon>
        <taxon>Boletales</taxon>
        <taxon>Sclerodermatineae</taxon>
        <taxon>Sclerodermataceae</taxon>
        <taxon>Scleroderma</taxon>
    </lineage>
</organism>
<gene>
    <name evidence="1" type="ORF">SCLCIDRAFT_1208007</name>
</gene>
<dbReference type="AlphaFoldDB" id="A0A0C3E9W6"/>
<feature type="non-terminal residue" evidence="1">
    <location>
        <position position="1"/>
    </location>
</feature>